<evidence type="ECO:0000256" key="9">
    <source>
        <dbReference type="ARBA" id="ARBA00022777"/>
    </source>
</evidence>
<dbReference type="EMBL" id="GL629787">
    <property type="protein sequence ID" value="EFX01973.1"/>
    <property type="molecule type" value="Genomic_DNA"/>
</dbReference>
<evidence type="ECO:0000256" key="8">
    <source>
        <dbReference type="ARBA" id="ARBA00022763"/>
    </source>
</evidence>
<evidence type="ECO:0000256" key="6">
    <source>
        <dbReference type="ARBA" id="ARBA00022679"/>
    </source>
</evidence>
<evidence type="ECO:0000256" key="1">
    <source>
        <dbReference type="ARBA" id="ARBA00004123"/>
    </source>
</evidence>
<dbReference type="SUPFAM" id="SSF48371">
    <property type="entry name" value="ARM repeat"/>
    <property type="match status" value="1"/>
</dbReference>
<evidence type="ECO:0000256" key="5">
    <source>
        <dbReference type="ARBA" id="ARBA00022527"/>
    </source>
</evidence>
<evidence type="ECO:0000256" key="3">
    <source>
        <dbReference type="ARBA" id="ARBA00011370"/>
    </source>
</evidence>
<dbReference type="Pfam" id="PF02260">
    <property type="entry name" value="FATC"/>
    <property type="match status" value="1"/>
</dbReference>
<accession>F0XK13</accession>
<feature type="compositionally biased region" description="Basic and acidic residues" evidence="14">
    <location>
        <begin position="17"/>
        <end position="32"/>
    </location>
</feature>
<keyword evidence="11" id="KW-0234">DNA repair</keyword>
<dbReference type="Pfam" id="PF00454">
    <property type="entry name" value="PI3_PI4_kinase"/>
    <property type="match status" value="1"/>
</dbReference>
<keyword evidence="19" id="KW-1185">Reference proteome</keyword>
<feature type="domain" description="PI3K/PI4K catalytic" evidence="15">
    <location>
        <begin position="1734"/>
        <end position="2052"/>
    </location>
</feature>
<evidence type="ECO:0000256" key="12">
    <source>
        <dbReference type="ARBA" id="ARBA00023242"/>
    </source>
</evidence>
<evidence type="ECO:0000259" key="17">
    <source>
        <dbReference type="PROSITE" id="PS51190"/>
    </source>
</evidence>
<gene>
    <name evidence="18" type="ORF">CMQ_5044</name>
</gene>
<dbReference type="Gene3D" id="1.10.1070.11">
    <property type="entry name" value="Phosphatidylinositol 3-/4-kinase, catalytic domain"/>
    <property type="match status" value="1"/>
</dbReference>
<evidence type="ECO:0000313" key="18">
    <source>
        <dbReference type="EMBL" id="EFX01973.1"/>
    </source>
</evidence>
<feature type="domain" description="FATC" evidence="17">
    <location>
        <begin position="2057"/>
        <end position="2089"/>
    </location>
</feature>
<comment type="subcellular location">
    <subcellularLocation>
        <location evidence="1">Nucleus</location>
    </subcellularLocation>
</comment>
<organism evidence="19">
    <name type="scientific">Grosmannia clavigera (strain kw1407 / UAMH 11150)</name>
    <name type="common">Blue stain fungus</name>
    <name type="synonym">Graphiocladiella clavigera</name>
    <dbReference type="NCBI Taxonomy" id="655863"/>
    <lineage>
        <taxon>Eukaryota</taxon>
        <taxon>Fungi</taxon>
        <taxon>Dikarya</taxon>
        <taxon>Ascomycota</taxon>
        <taxon>Pezizomycotina</taxon>
        <taxon>Sordariomycetes</taxon>
        <taxon>Sordariomycetidae</taxon>
        <taxon>Ophiostomatales</taxon>
        <taxon>Ophiostomataceae</taxon>
        <taxon>Leptographium</taxon>
    </lineage>
</organism>
<evidence type="ECO:0000256" key="4">
    <source>
        <dbReference type="ARBA" id="ARBA00012513"/>
    </source>
</evidence>
<dbReference type="InterPro" id="IPR000403">
    <property type="entry name" value="PI3/4_kinase_cat_dom"/>
</dbReference>
<feature type="domain" description="FAT" evidence="16">
    <location>
        <begin position="1010"/>
        <end position="1585"/>
    </location>
</feature>
<dbReference type="RefSeq" id="XP_014171455.1">
    <property type="nucleotide sequence ID" value="XM_014315980.1"/>
</dbReference>
<comment type="similarity">
    <text evidence="2">Belongs to the PI3/PI4-kinase family. ATM subfamily.</text>
</comment>
<evidence type="ECO:0000256" key="2">
    <source>
        <dbReference type="ARBA" id="ARBA00010769"/>
    </source>
</evidence>
<dbReference type="FunCoup" id="F0XK13">
    <property type="interactions" value="1019"/>
</dbReference>
<keyword evidence="8" id="KW-0227">DNA damage</keyword>
<dbReference type="SMART" id="SM00146">
    <property type="entry name" value="PI3Kc"/>
    <property type="match status" value="1"/>
</dbReference>
<dbReference type="InterPro" id="IPR057564">
    <property type="entry name" value="HEAT_ATR"/>
</dbReference>
<dbReference type="GO" id="GO:0000723">
    <property type="term" value="P:telomere maintenance"/>
    <property type="evidence" value="ECO:0007669"/>
    <property type="project" value="TreeGrafter"/>
</dbReference>
<evidence type="ECO:0000256" key="7">
    <source>
        <dbReference type="ARBA" id="ARBA00022741"/>
    </source>
</evidence>
<dbReference type="Pfam" id="PF08064">
    <property type="entry name" value="UME"/>
    <property type="match status" value="1"/>
</dbReference>
<dbReference type="SUPFAM" id="SSF56112">
    <property type="entry name" value="Protein kinase-like (PK-like)"/>
    <property type="match status" value="1"/>
</dbReference>
<dbReference type="HOGENOM" id="CLU_000178_4_1_1"/>
<dbReference type="PROSITE" id="PS51190">
    <property type="entry name" value="FATC"/>
    <property type="match status" value="1"/>
</dbReference>
<dbReference type="InParanoid" id="F0XK13"/>
<dbReference type="GeneID" id="25978323"/>
<reference evidence="18 19" key="1">
    <citation type="journal article" date="2011" name="Proc. Natl. Acad. Sci. U.S.A.">
        <title>Genome and transcriptome analyses of the mountain pine beetle-fungal symbiont Grosmannia clavigera, a lodgepole pine pathogen.</title>
        <authorList>
            <person name="DiGuistini S."/>
            <person name="Wang Y."/>
            <person name="Liao N.Y."/>
            <person name="Taylor G."/>
            <person name="Tanguay P."/>
            <person name="Feau N."/>
            <person name="Henrissat B."/>
            <person name="Chan S.K."/>
            <person name="Hesse-Orce U."/>
            <person name="Alamouti S.M."/>
            <person name="Tsui C.K.M."/>
            <person name="Docking R.T."/>
            <person name="Levasseur A."/>
            <person name="Haridas S."/>
            <person name="Robertson G."/>
            <person name="Birol I."/>
            <person name="Holt R.A."/>
            <person name="Marra M.A."/>
            <person name="Hamelin R.C."/>
            <person name="Hirst M."/>
            <person name="Jones S.J.M."/>
            <person name="Bohlmann J."/>
            <person name="Breuil C."/>
        </authorList>
    </citation>
    <scope>NUCLEOTIDE SEQUENCE [LARGE SCALE GENOMIC DNA]</scope>
    <source>
        <strain evidence="19">kw1407 / UAMH 11150</strain>
    </source>
</reference>
<evidence type="ECO:0000256" key="10">
    <source>
        <dbReference type="ARBA" id="ARBA00022840"/>
    </source>
</evidence>
<dbReference type="OrthoDB" id="381190at2759"/>
<name>F0XK13_GROCL</name>
<keyword evidence="12" id="KW-0539">Nucleus</keyword>
<dbReference type="GO" id="GO:0006281">
    <property type="term" value="P:DNA repair"/>
    <property type="evidence" value="ECO:0007669"/>
    <property type="project" value="UniProtKB-KW"/>
</dbReference>
<sequence>MTVPSQNASRRTGSGGDRARSPTDEDPFSRDKNPKRRKTESDVSLPNWENLQGRICARFGLVAGESIRETLVHMCDELDKNGIGRDETDILAAMQFLSQTICVLHQTCALSDPEDNDSAFMCEYCSSVHLEGKIQSPNSGEDAKCAYELFERVVTTLVAPGAGPLTVRALILLRRIVLHSTTINVLDYDRSHLCKWCSSQLYSPDNAVRVQAAKSLSAYTCNRGEETEKAVLKNRQRFHHGLNRMFESGNCAVQETSALVWTQLGMVVAENELEPMLQGLLLHLDSSHKPVRDVAISELRYLASWFGRTPNELFEPYWRTTAYQIVKHIAERPAVATAIANLFGMTATRLALRLQSHAIPDLLFRKNLAPISKIAELRGDGDELWPTLIDKANLTSILAFWVQLPSDVATLDDLMLPLQDLSARLGPASIREVMGAAAIPVLSELFIRLTYSVERIPDRFETISDGIGFAPILTIARLLKKDAETQSDEEVVTGFLSQHVLGLTTRLSDVHVYNGKKHLCHWIDGIEALEILIKYLRSAIRTARPQVTSFLLDALCDDGAEYAACWRTGVRRVAISCWATLVQHVGDENVLMLMETTFAVIRKNWEQFGESEKATCKSLLAWLLEKPDGRNHRDCLLDKIDLLPRLKIPELQNGVGGRLDRLHHTLGVMQTIDLFAQRIRHENLDVIWVALEEAREFLEGNQDALQAPAQGEKSDSAVAGLVRALLECSAKYSASEPALAANCLTCIGLVGCLDANRLGAAGKDAPFVVIWNFRVAEEFIDFVMYMLQHVLTRAFLSATNSTSQGLIAHAVQTLLSRSGISAAVQSRGAQMPEAYDKWRALPELVQVVLSPLLVSKYHIAPPGPMQTRYPIFRGGRTYGDWLRLLVTDLLAKPQNAAGKILYESLSRAAKGLDLAVAEFLLPYLVVYVVTGSDSTEQEREQIAAELKHISEYQPADAAPSAEREQAKLFYDAVFRVIEYAMVWLRSCLHYEKPQGVGQLERFLEAFPAEVLSQRAMYCRDYARAMFFLEPVAMAAVAETDTDGSGRRERAEADLIDIYAQIDDPDCLSGIMSKAGSLMEMNTHRKALLEQKAGRWESATTWYLSDLSAEPDNMEIQARVLTCFLEAGHHDALLARVDGMGLAEAVPATVNKVLPLALEAAWATFQWPRLSALAALHKGEVADVFNVGIARALCHLRQQQTDEFGRVLDRMVDGVAAAVSYSTTSSLQACHETMLKAHVVTDLRMIGAAAGGTAETARKALATVVQRLDLLEDVSNKRYVLGLQRAAMEAMRPTYSDRAISSLWLLSARLARKTGSNGECLKAIAHARQLNDPAAEVENARRQWAWGGRHQAIADLRTAIGRGLLAGDDEGTDKDTKDNRWSAQDGAPLAARAGLLMTRWLDASGETSRSALRDEYRELASRYGEWEKSHYFLGRHYKKVLESEQTLKPDEQSDLFLTGDMARMEIEHYLRAAKYGTKYLHTTLPRILTAWLALGSQVDRAPDGKAAVSDELRRRRNEVLTSLHKRLLRHVQRLPAFIFYTALPQLVARINHPNKEACHVLDQFIVKVVLAYPQQALWSVFGVLTARAGRGQNQTKRAAERLLKALCAAPGQPAAASGARLPSLQSMLRRGVGLADELVQVGRKGSYRANSTAKAVSLKRDMNFGQANHSFPFVVPIARCLTAVLPGRAAGGGRGGMGTGLGPGIADSMTSTSSTGTNFSTHNAFAADVITIQSFQDEVLILGSLAQPRKLTMRGSDGRLYDVLLKPKDDMRTDQRIMEVNALINQALRKDTEAMRRQLSIRTYAVTPLNEDCGIIEWVLGLKTLREIVRPYYDLRRGQVQPRPPDPLEIVRLLNEAETASRRARVFTTQILPAFPPVLHEWFMRRFPYPAAWFAARLRFTRSAAVMSMVGAVLGLGDRHCENVLVEEGTGAVMHVDFNCLFEKGRLFTQPETVPFRLTQNMRAVMGICDHRGPFRRSCELTLRLLREQEETLLAVLEAFIHDPTLDLQVDPRHHQQQGKTAAAAGRPKPAPVVRLDPPSVVKNIKRRMNGLLLEETIPLGVEGQAWELIKQATDPQNLSAMYIGWSPHW</sequence>
<dbReference type="PROSITE" id="PS51189">
    <property type="entry name" value="FAT"/>
    <property type="match status" value="1"/>
</dbReference>
<dbReference type="InterPro" id="IPR011009">
    <property type="entry name" value="Kinase-like_dom_sf"/>
</dbReference>
<dbReference type="GO" id="GO:0004674">
    <property type="term" value="F:protein serine/threonine kinase activity"/>
    <property type="evidence" value="ECO:0007669"/>
    <property type="project" value="UniProtKB-KW"/>
</dbReference>
<dbReference type="InterPro" id="IPR050517">
    <property type="entry name" value="DDR_Repair_Kinase"/>
</dbReference>
<feature type="compositionally biased region" description="Polar residues" evidence="14">
    <location>
        <begin position="1"/>
        <end position="12"/>
    </location>
</feature>
<dbReference type="Gene3D" id="3.30.1010.10">
    <property type="entry name" value="Phosphatidylinositol 3-kinase Catalytic Subunit, Chain A, domain 4"/>
    <property type="match status" value="1"/>
</dbReference>
<keyword evidence="6" id="KW-0808">Transferase</keyword>
<dbReference type="GO" id="GO:0000077">
    <property type="term" value="P:DNA damage checkpoint signaling"/>
    <property type="evidence" value="ECO:0007669"/>
    <property type="project" value="TreeGrafter"/>
</dbReference>
<evidence type="ECO:0000259" key="15">
    <source>
        <dbReference type="PROSITE" id="PS50290"/>
    </source>
</evidence>
<dbReference type="InterPro" id="IPR016024">
    <property type="entry name" value="ARM-type_fold"/>
</dbReference>
<proteinExistence type="inferred from homology"/>
<dbReference type="GO" id="GO:0005524">
    <property type="term" value="F:ATP binding"/>
    <property type="evidence" value="ECO:0007669"/>
    <property type="project" value="UniProtKB-KW"/>
</dbReference>
<keyword evidence="7" id="KW-0547">Nucleotide-binding</keyword>
<evidence type="ECO:0000256" key="11">
    <source>
        <dbReference type="ARBA" id="ARBA00023204"/>
    </source>
</evidence>
<dbReference type="SMART" id="SM00802">
    <property type="entry name" value="UME"/>
    <property type="match status" value="1"/>
</dbReference>
<dbReference type="CDD" id="cd00892">
    <property type="entry name" value="PIKKc_ATR"/>
    <property type="match status" value="1"/>
</dbReference>
<dbReference type="EC" id="2.7.11.1" evidence="4"/>
<dbReference type="PANTHER" id="PTHR11139:SF125">
    <property type="entry name" value="SERINE_THREONINE-PROTEIN KINASE MEC1"/>
    <property type="match status" value="1"/>
</dbReference>
<dbReference type="PROSITE" id="PS50290">
    <property type="entry name" value="PI3_4_KINASE_3"/>
    <property type="match status" value="1"/>
</dbReference>
<evidence type="ECO:0000256" key="14">
    <source>
        <dbReference type="SAM" id="MobiDB-lite"/>
    </source>
</evidence>
<keyword evidence="10" id="KW-0067">ATP-binding</keyword>
<dbReference type="STRING" id="655863.F0XK13"/>
<dbReference type="InterPro" id="IPR036940">
    <property type="entry name" value="PI3/4_kinase_cat_sf"/>
</dbReference>
<dbReference type="Proteomes" id="UP000007796">
    <property type="component" value="Unassembled WGS sequence"/>
</dbReference>
<dbReference type="GO" id="GO:0005634">
    <property type="term" value="C:nucleus"/>
    <property type="evidence" value="ECO:0007669"/>
    <property type="project" value="UniProtKB-SubCell"/>
</dbReference>
<comment type="subunit">
    <text evidence="3">Associates with DNA double-strand breaks.</text>
</comment>
<keyword evidence="9 18" id="KW-0418">Kinase</keyword>
<dbReference type="InterPro" id="IPR003152">
    <property type="entry name" value="FATC_dom"/>
</dbReference>
<dbReference type="GO" id="GO:0005694">
    <property type="term" value="C:chromosome"/>
    <property type="evidence" value="ECO:0007669"/>
    <property type="project" value="TreeGrafter"/>
</dbReference>
<dbReference type="Pfam" id="PF02259">
    <property type="entry name" value="FAT"/>
    <property type="match status" value="1"/>
</dbReference>
<feature type="region of interest" description="Disordered" evidence="14">
    <location>
        <begin position="1"/>
        <end position="44"/>
    </location>
</feature>
<dbReference type="InterPro" id="IPR014009">
    <property type="entry name" value="PIK_FAT"/>
</dbReference>
<dbReference type="InterPro" id="IPR012993">
    <property type="entry name" value="UME"/>
</dbReference>
<protein>
    <recommendedName>
        <fullName evidence="4">non-specific serine/threonine protein kinase</fullName>
        <ecNumber evidence="4">2.7.11.1</ecNumber>
    </recommendedName>
</protein>
<dbReference type="InterPro" id="IPR056802">
    <property type="entry name" value="ATR-like_M-HEAT"/>
</dbReference>
<dbReference type="Pfam" id="PF23593">
    <property type="entry name" value="HEAT_ATR"/>
    <property type="match status" value="1"/>
</dbReference>
<dbReference type="SMART" id="SM01343">
    <property type="entry name" value="FATC"/>
    <property type="match status" value="1"/>
</dbReference>
<keyword evidence="5" id="KW-0723">Serine/threonine-protein kinase</keyword>
<dbReference type="eggNOG" id="KOG0890">
    <property type="taxonomic scope" value="Eukaryota"/>
</dbReference>
<evidence type="ECO:0000259" key="16">
    <source>
        <dbReference type="PROSITE" id="PS51189"/>
    </source>
</evidence>
<dbReference type="Pfam" id="PF25030">
    <property type="entry name" value="M-HEAT_ATR"/>
    <property type="match status" value="1"/>
</dbReference>
<feature type="region of interest" description="Disordered" evidence="14">
    <location>
        <begin position="2012"/>
        <end position="2036"/>
    </location>
</feature>
<dbReference type="PANTHER" id="PTHR11139">
    <property type="entry name" value="ATAXIA TELANGIECTASIA MUTATED ATM -RELATED"/>
    <property type="match status" value="1"/>
</dbReference>
<evidence type="ECO:0000313" key="19">
    <source>
        <dbReference type="Proteomes" id="UP000007796"/>
    </source>
</evidence>
<comment type="function">
    <text evidence="13">Serine/threonine protein kinase which activates checkpoint signaling upon genotoxic stresses such as ionizing radiation (IR), ultraviolet light (UV), or DNA replication stalling, thereby acting as a DNA damage sensor. Recognizes the substrate consensus sequence [ST]-Q. Phosphorylates histone H2A to form H2AS128ph (gamma-H2A) at sites of DNA damage, involved in the regulation of DNA damage response mechanism. Required for the control of telomere length and genome stability.</text>
</comment>
<evidence type="ECO:0000256" key="13">
    <source>
        <dbReference type="ARBA" id="ARBA00025079"/>
    </source>
</evidence>
<dbReference type="InterPro" id="IPR003151">
    <property type="entry name" value="PIK-rel_kinase_FAT"/>
</dbReference>